<dbReference type="PROSITE" id="PS50893">
    <property type="entry name" value="ABC_TRANSPORTER_2"/>
    <property type="match status" value="1"/>
</dbReference>
<dbReference type="InterPro" id="IPR003439">
    <property type="entry name" value="ABC_transporter-like_ATP-bd"/>
</dbReference>
<dbReference type="PANTHER" id="PTHR24220:SF86">
    <property type="entry name" value="ABC TRANSPORTER ABCH.1"/>
    <property type="match status" value="1"/>
</dbReference>
<dbReference type="GO" id="GO:0098796">
    <property type="term" value="C:membrane protein complex"/>
    <property type="evidence" value="ECO:0007669"/>
    <property type="project" value="UniProtKB-ARBA"/>
</dbReference>
<keyword evidence="3 5" id="KW-0067">ATP-binding</keyword>
<dbReference type="PROSITE" id="PS00211">
    <property type="entry name" value="ABC_TRANSPORTER_1"/>
    <property type="match status" value="1"/>
</dbReference>
<dbReference type="InterPro" id="IPR017911">
    <property type="entry name" value="MacB-like_ATP-bd"/>
</dbReference>
<dbReference type="SUPFAM" id="SSF52540">
    <property type="entry name" value="P-loop containing nucleoside triphosphate hydrolases"/>
    <property type="match status" value="1"/>
</dbReference>
<dbReference type="GO" id="GO:0005886">
    <property type="term" value="C:plasma membrane"/>
    <property type="evidence" value="ECO:0007669"/>
    <property type="project" value="TreeGrafter"/>
</dbReference>
<evidence type="ECO:0000256" key="3">
    <source>
        <dbReference type="ARBA" id="ARBA00022840"/>
    </source>
</evidence>
<reference evidence="5 6" key="1">
    <citation type="submission" date="2014-08" db="EMBL/GenBank/DDBJ databases">
        <title>Complete genome sequence of Corynebacterium sphenisci CECT 5990(T) (=DSM 44792(T)), isolated from healthy wild penguins.</title>
        <authorList>
            <person name="Ruckert C."/>
            <person name="Albersmeier A."/>
            <person name="Winkler A."/>
            <person name="Kalinowski J."/>
        </authorList>
    </citation>
    <scope>NUCLEOTIDE SEQUENCE [LARGE SCALE GENOMIC DNA]</scope>
    <source>
        <strain evidence="5 6">DSM 44792</strain>
    </source>
</reference>
<evidence type="ECO:0000313" key="6">
    <source>
        <dbReference type="Proteomes" id="UP000185469"/>
    </source>
</evidence>
<evidence type="ECO:0000256" key="2">
    <source>
        <dbReference type="ARBA" id="ARBA00022741"/>
    </source>
</evidence>
<name>A0A1L7D035_9CORY</name>
<evidence type="ECO:0000313" key="5">
    <source>
        <dbReference type="EMBL" id="APT91468.1"/>
    </source>
</evidence>
<feature type="domain" description="ABC transporter" evidence="4">
    <location>
        <begin position="11"/>
        <end position="232"/>
    </location>
</feature>
<dbReference type="PANTHER" id="PTHR24220">
    <property type="entry name" value="IMPORT ATP-BINDING PROTEIN"/>
    <property type="match status" value="1"/>
</dbReference>
<dbReference type="Gene3D" id="3.40.50.300">
    <property type="entry name" value="P-loop containing nucleotide triphosphate hydrolases"/>
    <property type="match status" value="1"/>
</dbReference>
<dbReference type="InterPro" id="IPR017871">
    <property type="entry name" value="ABC_transporter-like_CS"/>
</dbReference>
<dbReference type="SMART" id="SM00382">
    <property type="entry name" value="AAA"/>
    <property type="match status" value="1"/>
</dbReference>
<accession>A0A1L7D035</accession>
<gene>
    <name evidence="5" type="ORF">CSPHI_11370</name>
</gene>
<dbReference type="InterPro" id="IPR027417">
    <property type="entry name" value="P-loop_NTPase"/>
</dbReference>
<sequence length="232" mass="24175">MSAPAAAPAALDLQEVTRIHRDGPDEVRALDAVSLTVEPGRLLAVMGPSGSGKSTLLNIAGTLDAPTSGRVLIDGVDVAGMSRDARADIRREHLGYVFQDFNLLPTLTVAENIALPLELGGAGAAARREAARAALAELGLEALAGRFPAECSGGQRQRIAIARALVGERRLILADEPTGALDTTTAEQVLAVLRGRVDAGAAAVLVTHEPRFAAWADEVIQLRDGRILGGDR</sequence>
<dbReference type="KEGG" id="csph:CSPHI_11370"/>
<evidence type="ECO:0000259" key="4">
    <source>
        <dbReference type="PROSITE" id="PS50893"/>
    </source>
</evidence>
<dbReference type="CDD" id="cd03255">
    <property type="entry name" value="ABC_MJ0796_LolCDE_FtsE"/>
    <property type="match status" value="1"/>
</dbReference>
<dbReference type="GO" id="GO:0016887">
    <property type="term" value="F:ATP hydrolysis activity"/>
    <property type="evidence" value="ECO:0007669"/>
    <property type="project" value="InterPro"/>
</dbReference>
<keyword evidence="2" id="KW-0547">Nucleotide-binding</keyword>
<organism evidence="5 6">
    <name type="scientific">Corynebacterium sphenisci DSM 44792</name>
    <dbReference type="NCBI Taxonomy" id="1437874"/>
    <lineage>
        <taxon>Bacteria</taxon>
        <taxon>Bacillati</taxon>
        <taxon>Actinomycetota</taxon>
        <taxon>Actinomycetes</taxon>
        <taxon>Mycobacteriales</taxon>
        <taxon>Corynebacteriaceae</taxon>
        <taxon>Corynebacterium</taxon>
    </lineage>
</organism>
<evidence type="ECO:0000256" key="1">
    <source>
        <dbReference type="ARBA" id="ARBA00022448"/>
    </source>
</evidence>
<dbReference type="Proteomes" id="UP000185469">
    <property type="component" value="Chromosome"/>
</dbReference>
<dbReference type="GO" id="GO:0022857">
    <property type="term" value="F:transmembrane transporter activity"/>
    <property type="evidence" value="ECO:0007669"/>
    <property type="project" value="TreeGrafter"/>
</dbReference>
<dbReference type="OrthoDB" id="9802264at2"/>
<keyword evidence="1" id="KW-0813">Transport</keyword>
<dbReference type="GO" id="GO:0005524">
    <property type="term" value="F:ATP binding"/>
    <property type="evidence" value="ECO:0007669"/>
    <property type="project" value="UniProtKB-KW"/>
</dbReference>
<dbReference type="FunFam" id="3.40.50.300:FF:000032">
    <property type="entry name" value="Export ABC transporter ATP-binding protein"/>
    <property type="match status" value="1"/>
</dbReference>
<dbReference type="STRING" id="1437874.CSPHI_11370"/>
<dbReference type="EMBL" id="CP009248">
    <property type="protein sequence ID" value="APT91468.1"/>
    <property type="molecule type" value="Genomic_DNA"/>
</dbReference>
<protein>
    <submittedName>
        <fullName evidence="5">Macrolide ABC transporter ATP-binding protein</fullName>
    </submittedName>
</protein>
<keyword evidence="6" id="KW-1185">Reference proteome</keyword>
<dbReference type="RefSeq" id="WP_075693302.1">
    <property type="nucleotide sequence ID" value="NZ_CP009248.1"/>
</dbReference>
<proteinExistence type="predicted"/>
<dbReference type="InterPro" id="IPR003593">
    <property type="entry name" value="AAA+_ATPase"/>
</dbReference>
<dbReference type="Pfam" id="PF00005">
    <property type="entry name" value="ABC_tran"/>
    <property type="match status" value="1"/>
</dbReference>
<dbReference type="AlphaFoldDB" id="A0A1L7D035"/>
<dbReference type="InterPro" id="IPR015854">
    <property type="entry name" value="ABC_transpr_LolD-like"/>
</dbReference>